<reference evidence="1" key="1">
    <citation type="journal article" date="2020" name="Stud. Mycol.">
        <title>101 Dothideomycetes genomes: a test case for predicting lifestyles and emergence of pathogens.</title>
        <authorList>
            <person name="Haridas S."/>
            <person name="Albert R."/>
            <person name="Binder M."/>
            <person name="Bloem J."/>
            <person name="Labutti K."/>
            <person name="Salamov A."/>
            <person name="Andreopoulos B."/>
            <person name="Baker S."/>
            <person name="Barry K."/>
            <person name="Bills G."/>
            <person name="Bluhm B."/>
            <person name="Cannon C."/>
            <person name="Castanera R."/>
            <person name="Culley D."/>
            <person name="Daum C."/>
            <person name="Ezra D."/>
            <person name="Gonzalez J."/>
            <person name="Henrissat B."/>
            <person name="Kuo A."/>
            <person name="Liang C."/>
            <person name="Lipzen A."/>
            <person name="Lutzoni F."/>
            <person name="Magnuson J."/>
            <person name="Mondo S."/>
            <person name="Nolan M."/>
            <person name="Ohm R."/>
            <person name="Pangilinan J."/>
            <person name="Park H.-J."/>
            <person name="Ramirez L."/>
            <person name="Alfaro M."/>
            <person name="Sun H."/>
            <person name="Tritt A."/>
            <person name="Yoshinaga Y."/>
            <person name="Zwiers L.-H."/>
            <person name="Turgeon B."/>
            <person name="Goodwin S."/>
            <person name="Spatafora J."/>
            <person name="Crous P."/>
            <person name="Grigoriev I."/>
        </authorList>
    </citation>
    <scope>NUCLEOTIDE SEQUENCE</scope>
    <source>
        <strain evidence="1">CBS 183.55</strain>
    </source>
</reference>
<dbReference type="RefSeq" id="XP_033453571.1">
    <property type="nucleotide sequence ID" value="XM_033588036.1"/>
</dbReference>
<evidence type="ECO:0000313" key="2">
    <source>
        <dbReference type="Proteomes" id="UP000800082"/>
    </source>
</evidence>
<dbReference type="EMBL" id="ML978957">
    <property type="protein sequence ID" value="KAF1933323.1"/>
    <property type="molecule type" value="Genomic_DNA"/>
</dbReference>
<gene>
    <name evidence="1" type="ORF">M421DRAFT_194226</name>
</gene>
<name>A0A6A5S0E8_9PLEO</name>
<sequence>MRFACCAAPCLPSKRTLPQTLPQTCLGAGDHAPEVDVAVDRNYPGTARCTLEQPAGPAPFVAVLARCVSNGAKMPSGACCAPRIGECVASACEDAEGDTCAFWGTWNVEPRTALRKGHTGSK</sequence>
<organism evidence="1 2">
    <name type="scientific">Didymella exigua CBS 183.55</name>
    <dbReference type="NCBI Taxonomy" id="1150837"/>
    <lineage>
        <taxon>Eukaryota</taxon>
        <taxon>Fungi</taxon>
        <taxon>Dikarya</taxon>
        <taxon>Ascomycota</taxon>
        <taxon>Pezizomycotina</taxon>
        <taxon>Dothideomycetes</taxon>
        <taxon>Pleosporomycetidae</taxon>
        <taxon>Pleosporales</taxon>
        <taxon>Pleosporineae</taxon>
        <taxon>Didymellaceae</taxon>
        <taxon>Didymella</taxon>
    </lineage>
</organism>
<keyword evidence="2" id="KW-1185">Reference proteome</keyword>
<evidence type="ECO:0000313" key="1">
    <source>
        <dbReference type="EMBL" id="KAF1933323.1"/>
    </source>
</evidence>
<dbReference type="GeneID" id="54345683"/>
<dbReference type="AlphaFoldDB" id="A0A6A5S0E8"/>
<protein>
    <submittedName>
        <fullName evidence="1">Uncharacterized protein</fullName>
    </submittedName>
</protein>
<proteinExistence type="predicted"/>
<dbReference type="Proteomes" id="UP000800082">
    <property type="component" value="Unassembled WGS sequence"/>
</dbReference>
<accession>A0A6A5S0E8</accession>